<evidence type="ECO:0000256" key="1">
    <source>
        <dbReference type="SAM" id="MobiDB-lite"/>
    </source>
</evidence>
<proteinExistence type="predicted"/>
<dbReference type="GO" id="GO:0003714">
    <property type="term" value="F:transcription corepressor activity"/>
    <property type="evidence" value="ECO:0007669"/>
    <property type="project" value="InterPro"/>
</dbReference>
<accession>A0A2R6QJ65</accession>
<reference evidence="3" key="2">
    <citation type="journal article" date="2018" name="BMC Genomics">
        <title>A manually annotated Actinidia chinensis var. chinensis (kiwifruit) genome highlights the challenges associated with draft genomes and gene prediction in plants.</title>
        <authorList>
            <person name="Pilkington S.M."/>
            <person name="Crowhurst R."/>
            <person name="Hilario E."/>
            <person name="Nardozza S."/>
            <person name="Fraser L."/>
            <person name="Peng Y."/>
            <person name="Gunaseelan K."/>
            <person name="Simpson R."/>
            <person name="Tahir J."/>
            <person name="Deroles S.C."/>
            <person name="Templeton K."/>
            <person name="Luo Z."/>
            <person name="Davy M."/>
            <person name="Cheng C."/>
            <person name="McNeilage M."/>
            <person name="Scaglione D."/>
            <person name="Liu Y."/>
            <person name="Zhang Q."/>
            <person name="Datson P."/>
            <person name="De Silva N."/>
            <person name="Gardiner S.E."/>
            <person name="Bassett H."/>
            <person name="Chagne D."/>
            <person name="McCallum J."/>
            <person name="Dzierzon H."/>
            <person name="Deng C."/>
            <person name="Wang Y.Y."/>
            <person name="Barron L."/>
            <person name="Manako K."/>
            <person name="Bowen J."/>
            <person name="Foster T.M."/>
            <person name="Erridge Z.A."/>
            <person name="Tiffin H."/>
            <person name="Waite C.N."/>
            <person name="Davies K.M."/>
            <person name="Grierson E.P."/>
            <person name="Laing W.A."/>
            <person name="Kirk R."/>
            <person name="Chen X."/>
            <person name="Wood M."/>
            <person name="Montefiori M."/>
            <person name="Brummell D.A."/>
            <person name="Schwinn K.E."/>
            <person name="Catanach A."/>
            <person name="Fullerton C."/>
            <person name="Li D."/>
            <person name="Meiyalaghan S."/>
            <person name="Nieuwenhuizen N."/>
            <person name="Read N."/>
            <person name="Prakash R."/>
            <person name="Hunter D."/>
            <person name="Zhang H."/>
            <person name="McKenzie M."/>
            <person name="Knabel M."/>
            <person name="Harris A."/>
            <person name="Allan A.C."/>
            <person name="Gleave A."/>
            <person name="Chen A."/>
            <person name="Janssen B.J."/>
            <person name="Plunkett B."/>
            <person name="Ampomah-Dwamena C."/>
            <person name="Voogd C."/>
            <person name="Leif D."/>
            <person name="Lafferty D."/>
            <person name="Souleyre E.J.F."/>
            <person name="Varkonyi-Gasic E."/>
            <person name="Gambi F."/>
            <person name="Hanley J."/>
            <person name="Yao J.L."/>
            <person name="Cheung J."/>
            <person name="David K.M."/>
            <person name="Warren B."/>
            <person name="Marsh K."/>
            <person name="Snowden K.C."/>
            <person name="Lin-Wang K."/>
            <person name="Brian L."/>
            <person name="Martinez-Sanchez M."/>
            <person name="Wang M."/>
            <person name="Ileperuma N."/>
            <person name="Macnee N."/>
            <person name="Campin R."/>
            <person name="McAtee P."/>
            <person name="Drummond R.S.M."/>
            <person name="Espley R.V."/>
            <person name="Ireland H.S."/>
            <person name="Wu R."/>
            <person name="Atkinson R.G."/>
            <person name="Karunairetnam S."/>
            <person name="Bulley S."/>
            <person name="Chunkath S."/>
            <person name="Hanley Z."/>
            <person name="Storey R."/>
            <person name="Thrimawithana A.H."/>
            <person name="Thomson S."/>
            <person name="David C."/>
            <person name="Testolin R."/>
            <person name="Huang H."/>
            <person name="Hellens R.P."/>
            <person name="Schaffer R.J."/>
        </authorList>
    </citation>
    <scope>NUCLEOTIDE SEQUENCE [LARGE SCALE GENOMIC DNA]</scope>
    <source>
        <strain evidence="3">cv. Red5</strain>
    </source>
</reference>
<comment type="caution">
    <text evidence="2">The sequence shown here is derived from an EMBL/GenBank/DDBJ whole genome shotgun (WGS) entry which is preliminary data.</text>
</comment>
<dbReference type="PANTHER" id="PTHR44376">
    <property type="entry name" value="TRANSCRIPTIONAL REGULATOR OF FILAMENTOUS GROWTH FLO8"/>
    <property type="match status" value="1"/>
</dbReference>
<feature type="region of interest" description="Disordered" evidence="1">
    <location>
        <begin position="169"/>
        <end position="192"/>
    </location>
</feature>
<organism evidence="2 3">
    <name type="scientific">Actinidia chinensis var. chinensis</name>
    <name type="common">Chinese soft-hair kiwi</name>
    <dbReference type="NCBI Taxonomy" id="1590841"/>
    <lineage>
        <taxon>Eukaryota</taxon>
        <taxon>Viridiplantae</taxon>
        <taxon>Streptophyta</taxon>
        <taxon>Embryophyta</taxon>
        <taxon>Tracheophyta</taxon>
        <taxon>Spermatophyta</taxon>
        <taxon>Magnoliopsida</taxon>
        <taxon>eudicotyledons</taxon>
        <taxon>Gunneridae</taxon>
        <taxon>Pentapetalae</taxon>
        <taxon>asterids</taxon>
        <taxon>Ericales</taxon>
        <taxon>Actinidiaceae</taxon>
        <taxon>Actinidia</taxon>
    </lineage>
</organism>
<protein>
    <submittedName>
        <fullName evidence="2">Transcriptional corepressor LEUNIG like</fullName>
    </submittedName>
</protein>
<dbReference type="EMBL" id="NKQK01000015">
    <property type="protein sequence ID" value="PSS09456.1"/>
    <property type="molecule type" value="Genomic_DNA"/>
</dbReference>
<dbReference type="PROSITE" id="PS50896">
    <property type="entry name" value="LISH"/>
    <property type="match status" value="1"/>
</dbReference>
<feature type="compositionally biased region" description="Basic and acidic residues" evidence="1">
    <location>
        <begin position="172"/>
        <end position="185"/>
    </location>
</feature>
<dbReference type="Pfam" id="PF08513">
    <property type="entry name" value="LisH"/>
    <property type="match status" value="1"/>
</dbReference>
<dbReference type="OrthoDB" id="5600002at2759"/>
<gene>
    <name evidence="2" type="ORF">CEY00_Acc16479</name>
</gene>
<dbReference type="SMART" id="SM00667">
    <property type="entry name" value="LisH"/>
    <property type="match status" value="1"/>
</dbReference>
<dbReference type="STRING" id="1590841.A0A2R6QJ65"/>
<sequence>MGSQWDNRAMFERYLYDYLIKKGMYETAEIFRREANLTFNPMSLPAIDVPDGFLHEWWLIFYDMFKASEPKNPDNDEGSSNVVEQMVNVSQRGNPSLLREQELNEQMIKDLTDGSDFACATGDNLMPFMRCQLVKTELTSQGWASSQPQQKSLELSKKFYYPGGSSCGATMETEKVEPNESERKGKNPACSKYGNNTVPVATDCPSKISSPICKSFDDLVKLSDLHADDNKDEGKTYSSNSGKKYATSDANTSKGSFGLHDALNG</sequence>
<dbReference type="Gramene" id="PSS09456">
    <property type="protein sequence ID" value="PSS09456"/>
    <property type="gene ID" value="CEY00_Acc16479"/>
</dbReference>
<feature type="compositionally biased region" description="Polar residues" evidence="1">
    <location>
        <begin position="236"/>
        <end position="255"/>
    </location>
</feature>
<dbReference type="AlphaFoldDB" id="A0A2R6QJ65"/>
<dbReference type="Proteomes" id="UP000241394">
    <property type="component" value="Chromosome LG15"/>
</dbReference>
<evidence type="ECO:0000313" key="2">
    <source>
        <dbReference type="EMBL" id="PSS09456.1"/>
    </source>
</evidence>
<evidence type="ECO:0000313" key="3">
    <source>
        <dbReference type="Proteomes" id="UP000241394"/>
    </source>
</evidence>
<dbReference type="PANTHER" id="PTHR44376:SF8">
    <property type="entry name" value="TRANSCRIPTIONAL COREPRESSOR LEUNIG-LIKE"/>
    <property type="match status" value="1"/>
</dbReference>
<name>A0A2R6QJ65_ACTCC</name>
<feature type="region of interest" description="Disordered" evidence="1">
    <location>
        <begin position="224"/>
        <end position="265"/>
    </location>
</feature>
<dbReference type="InParanoid" id="A0A2R6QJ65"/>
<reference evidence="2 3" key="1">
    <citation type="submission" date="2017-07" db="EMBL/GenBank/DDBJ databases">
        <title>An improved, manually edited Actinidia chinensis var. chinensis (kiwifruit) genome highlights the challenges associated with draft genomes and gene prediction in plants.</title>
        <authorList>
            <person name="Pilkington S."/>
            <person name="Crowhurst R."/>
            <person name="Hilario E."/>
            <person name="Nardozza S."/>
            <person name="Fraser L."/>
            <person name="Peng Y."/>
            <person name="Gunaseelan K."/>
            <person name="Simpson R."/>
            <person name="Tahir J."/>
            <person name="Deroles S."/>
            <person name="Templeton K."/>
            <person name="Luo Z."/>
            <person name="Davy M."/>
            <person name="Cheng C."/>
            <person name="Mcneilage M."/>
            <person name="Scaglione D."/>
            <person name="Liu Y."/>
            <person name="Zhang Q."/>
            <person name="Datson P."/>
            <person name="De Silva N."/>
            <person name="Gardiner S."/>
            <person name="Bassett H."/>
            <person name="Chagne D."/>
            <person name="Mccallum J."/>
            <person name="Dzierzon H."/>
            <person name="Deng C."/>
            <person name="Wang Y.-Y."/>
            <person name="Barron N."/>
            <person name="Manako K."/>
            <person name="Bowen J."/>
            <person name="Foster T."/>
            <person name="Erridge Z."/>
            <person name="Tiffin H."/>
            <person name="Waite C."/>
            <person name="Davies K."/>
            <person name="Grierson E."/>
            <person name="Laing W."/>
            <person name="Kirk R."/>
            <person name="Chen X."/>
            <person name="Wood M."/>
            <person name="Montefiori M."/>
            <person name="Brummell D."/>
            <person name="Schwinn K."/>
            <person name="Catanach A."/>
            <person name="Fullerton C."/>
            <person name="Li D."/>
            <person name="Meiyalaghan S."/>
            <person name="Nieuwenhuizen N."/>
            <person name="Read N."/>
            <person name="Prakash R."/>
            <person name="Hunter D."/>
            <person name="Zhang H."/>
            <person name="Mckenzie M."/>
            <person name="Knabel M."/>
            <person name="Harris A."/>
            <person name="Allan A."/>
            <person name="Chen A."/>
            <person name="Janssen B."/>
            <person name="Plunkett B."/>
            <person name="Dwamena C."/>
            <person name="Voogd C."/>
            <person name="Leif D."/>
            <person name="Lafferty D."/>
            <person name="Souleyre E."/>
            <person name="Varkonyi-Gasic E."/>
            <person name="Gambi F."/>
            <person name="Hanley J."/>
            <person name="Yao J.-L."/>
            <person name="Cheung J."/>
            <person name="David K."/>
            <person name="Warren B."/>
            <person name="Marsh K."/>
            <person name="Snowden K."/>
            <person name="Lin-Wang K."/>
            <person name="Brian L."/>
            <person name="Martinez-Sanchez M."/>
            <person name="Wang M."/>
            <person name="Ileperuma N."/>
            <person name="Macnee N."/>
            <person name="Campin R."/>
            <person name="Mcatee P."/>
            <person name="Drummond R."/>
            <person name="Espley R."/>
            <person name="Ireland H."/>
            <person name="Wu R."/>
            <person name="Atkinson R."/>
            <person name="Karunairetnam S."/>
            <person name="Bulley S."/>
            <person name="Chunkath S."/>
            <person name="Hanley Z."/>
            <person name="Storey R."/>
            <person name="Thrimawithana A."/>
            <person name="Thomson S."/>
            <person name="David C."/>
            <person name="Testolin R."/>
        </authorList>
    </citation>
    <scope>NUCLEOTIDE SEQUENCE [LARGE SCALE GENOMIC DNA]</scope>
    <source>
        <strain evidence="3">cv. Red5</strain>
        <tissue evidence="2">Young leaf</tissue>
    </source>
</reference>
<dbReference type="InterPro" id="IPR044716">
    <property type="entry name" value="LEUNIG-like"/>
</dbReference>
<feature type="compositionally biased region" description="Basic and acidic residues" evidence="1">
    <location>
        <begin position="224"/>
        <end position="235"/>
    </location>
</feature>
<dbReference type="InterPro" id="IPR006594">
    <property type="entry name" value="LisH"/>
</dbReference>
<keyword evidence="3" id="KW-1185">Reference proteome</keyword>